<dbReference type="Pfam" id="PF00669">
    <property type="entry name" value="Flagellin_N"/>
    <property type="match status" value="1"/>
</dbReference>
<dbReference type="InterPro" id="IPR013384">
    <property type="entry name" value="Flagell_FlgL"/>
</dbReference>
<keyword evidence="4" id="KW-0975">Bacterial flagellum</keyword>
<dbReference type="PANTHER" id="PTHR42792:SF1">
    <property type="entry name" value="FLAGELLAR HOOK-ASSOCIATED PROTEIN 3"/>
    <property type="match status" value="1"/>
</dbReference>
<proteinExistence type="inferred from homology"/>
<dbReference type="Proteomes" id="UP000633943">
    <property type="component" value="Unassembled WGS sequence"/>
</dbReference>
<evidence type="ECO:0000259" key="5">
    <source>
        <dbReference type="Pfam" id="PF00669"/>
    </source>
</evidence>
<evidence type="ECO:0000256" key="3">
    <source>
        <dbReference type="ARBA" id="ARBA00005709"/>
    </source>
</evidence>
<dbReference type="InterPro" id="IPR046358">
    <property type="entry name" value="Flagellin_C"/>
</dbReference>
<sequence>MRISTSMIFDSGRDAMLRQSADLLHTQQQLSTGKRVLAPSDDPIAAARALEVSQTRSINEQFQTNQGYANDALASLESSLGSIGDILTYIRTRAIQAGNAALSPTEHEAIAVDIEAQFNALVGIANSKDGTGEYRFAGYQSGQAPFSGDLDGIAYTGDAGVRGIQVAESRTMPVGVPGSDVFMVDENGESRMFASISGFIDGLRNPPAEGVAAVVESAIGGMDAALDKVNTIRSSVGSRMVELDALADMSATQDVQYAETLSRLQDLDYAEAISRFSKQQAILEAAQQSYVRTTGLSLFDLLR</sequence>
<reference evidence="7 8" key="1">
    <citation type="submission" date="2019-12" db="EMBL/GenBank/DDBJ databases">
        <title>Comparative genomics gives insights into the taxonomy of the Azoarcus-Aromatoleum group and reveals separate origins of nif in the plant-associated Azoarcus and non-plant-associated Aromatoleum sub-groups.</title>
        <authorList>
            <person name="Lafos M."/>
            <person name="Maluk M."/>
            <person name="Batista M."/>
            <person name="Junghare M."/>
            <person name="Carmona M."/>
            <person name="Faoro H."/>
            <person name="Cruz L.M."/>
            <person name="Battistoni F."/>
            <person name="De Souza E."/>
            <person name="Pedrosa F."/>
            <person name="Chen W.-M."/>
            <person name="Poole P.S."/>
            <person name="Dixon R.A."/>
            <person name="James E.K."/>
        </authorList>
    </citation>
    <scope>NUCLEOTIDE SEQUENCE [LARGE SCALE GENOMIC DNA]</scope>
    <source>
        <strain evidence="7 8">PbN1</strain>
    </source>
</reference>
<dbReference type="EMBL" id="WTVP01000077">
    <property type="protein sequence ID" value="NMG17425.1"/>
    <property type="molecule type" value="Genomic_DNA"/>
</dbReference>
<dbReference type="NCBIfam" id="TIGR02550">
    <property type="entry name" value="flagell_flgL"/>
    <property type="match status" value="1"/>
</dbReference>
<feature type="domain" description="Flagellin N-terminal" evidence="5">
    <location>
        <begin position="3"/>
        <end position="140"/>
    </location>
</feature>
<evidence type="ECO:0000259" key="6">
    <source>
        <dbReference type="Pfam" id="PF00700"/>
    </source>
</evidence>
<dbReference type="SUPFAM" id="SSF64518">
    <property type="entry name" value="Phase 1 flagellin"/>
    <property type="match status" value="1"/>
</dbReference>
<evidence type="ECO:0000256" key="1">
    <source>
        <dbReference type="ARBA" id="ARBA00004365"/>
    </source>
</evidence>
<evidence type="ECO:0000256" key="4">
    <source>
        <dbReference type="ARBA" id="ARBA00023143"/>
    </source>
</evidence>
<dbReference type="PANTHER" id="PTHR42792">
    <property type="entry name" value="FLAGELLIN"/>
    <property type="match status" value="1"/>
</dbReference>
<comment type="similarity">
    <text evidence="3">Belongs to the bacterial flagellin family.</text>
</comment>
<evidence type="ECO:0000313" key="8">
    <source>
        <dbReference type="Proteomes" id="UP000633943"/>
    </source>
</evidence>
<keyword evidence="8" id="KW-1185">Reference proteome</keyword>
<comment type="caution">
    <text evidence="7">The sequence shown here is derived from an EMBL/GenBank/DDBJ whole genome shotgun (WGS) entry which is preliminary data.</text>
</comment>
<keyword evidence="7" id="KW-0966">Cell projection</keyword>
<evidence type="ECO:0000256" key="2">
    <source>
        <dbReference type="ARBA" id="ARBA00004613"/>
    </source>
</evidence>
<dbReference type="InterPro" id="IPR001492">
    <property type="entry name" value="Flagellin"/>
</dbReference>
<dbReference type="Gene3D" id="1.20.1330.10">
    <property type="entry name" value="f41 fragment of flagellin, N-terminal domain"/>
    <property type="match status" value="1"/>
</dbReference>
<gene>
    <name evidence="7" type="primary">flgL</name>
    <name evidence="7" type="ORF">GPA24_18165</name>
</gene>
<dbReference type="InterPro" id="IPR001029">
    <property type="entry name" value="Flagellin_N"/>
</dbReference>
<comment type="subcellular location">
    <subcellularLocation>
        <location evidence="1">Bacterial flagellum</location>
    </subcellularLocation>
    <subcellularLocation>
        <location evidence="2">Secreted</location>
    </subcellularLocation>
</comment>
<dbReference type="RefSeq" id="WP_169203939.1">
    <property type="nucleotide sequence ID" value="NZ_CP059467.1"/>
</dbReference>
<accession>A0ABX1NZD4</accession>
<name>A0ABX1NZD4_9RHOO</name>
<keyword evidence="7" id="KW-0969">Cilium</keyword>
<feature type="domain" description="Flagellin C-terminal" evidence="6">
    <location>
        <begin position="220"/>
        <end position="293"/>
    </location>
</feature>
<evidence type="ECO:0000313" key="7">
    <source>
        <dbReference type="EMBL" id="NMG17425.1"/>
    </source>
</evidence>
<dbReference type="Pfam" id="PF00700">
    <property type="entry name" value="Flagellin_C"/>
    <property type="match status" value="1"/>
</dbReference>
<protein>
    <submittedName>
        <fullName evidence="7">Flagellar hook-associated protein 3</fullName>
    </submittedName>
</protein>
<organism evidence="7 8">
    <name type="scientific">Aromatoleum bremense</name>
    <dbReference type="NCBI Taxonomy" id="76115"/>
    <lineage>
        <taxon>Bacteria</taxon>
        <taxon>Pseudomonadati</taxon>
        <taxon>Pseudomonadota</taxon>
        <taxon>Betaproteobacteria</taxon>
        <taxon>Rhodocyclales</taxon>
        <taxon>Rhodocyclaceae</taxon>
        <taxon>Aromatoleum</taxon>
    </lineage>
</organism>
<keyword evidence="7" id="KW-0282">Flagellum</keyword>